<dbReference type="SUPFAM" id="SSF46785">
    <property type="entry name" value="Winged helix' DNA-binding domain"/>
    <property type="match status" value="1"/>
</dbReference>
<accession>A0A0K0X9Y5</accession>
<gene>
    <name evidence="5" type="ORF">AFA91_22685</name>
</gene>
<evidence type="ECO:0000313" key="6">
    <source>
        <dbReference type="Proteomes" id="UP000062255"/>
    </source>
</evidence>
<dbReference type="GO" id="GO:0003677">
    <property type="term" value="F:DNA binding"/>
    <property type="evidence" value="ECO:0007669"/>
    <property type="project" value="UniProtKB-KW"/>
</dbReference>
<keyword evidence="3" id="KW-0804">Transcription</keyword>
<organism evidence="5 6">
    <name type="scientific">Mycolicibacterium goodii</name>
    <name type="common">Mycobacterium goodii</name>
    <dbReference type="NCBI Taxonomy" id="134601"/>
    <lineage>
        <taxon>Bacteria</taxon>
        <taxon>Bacillati</taxon>
        <taxon>Actinomycetota</taxon>
        <taxon>Actinomycetes</taxon>
        <taxon>Mycobacteriales</taxon>
        <taxon>Mycobacteriaceae</taxon>
        <taxon>Mycolicibacterium</taxon>
    </lineage>
</organism>
<dbReference type="PANTHER" id="PTHR33204:SF18">
    <property type="entry name" value="TRANSCRIPTIONAL REGULATORY PROTEIN"/>
    <property type="match status" value="1"/>
</dbReference>
<dbReference type="PANTHER" id="PTHR33204">
    <property type="entry name" value="TRANSCRIPTIONAL REGULATOR, MARR FAMILY"/>
    <property type="match status" value="1"/>
</dbReference>
<sequence length="162" mass="17632">MPLRSDWSGKPCPIARGLDVLGDPWTLLILRELFSGNIRFEGLRTKLGVADKVLAARLSRIVDVGLAQRVPYGGSVRPRVEYRLTESGRQTLPVLHAVALWGAKHTDSAEKTRPMVIACTRCGEPTSSADWCTTCGEPLTVRSTEWILPGKDGPAVRLGDVA</sequence>
<dbReference type="AlphaFoldDB" id="A0A0K0X9Y5"/>
<dbReference type="InterPro" id="IPR036388">
    <property type="entry name" value="WH-like_DNA-bd_sf"/>
</dbReference>
<dbReference type="OrthoDB" id="9792527at2"/>
<dbReference type="InterPro" id="IPR036390">
    <property type="entry name" value="WH_DNA-bd_sf"/>
</dbReference>
<evidence type="ECO:0000259" key="4">
    <source>
        <dbReference type="PROSITE" id="PS51118"/>
    </source>
</evidence>
<reference evidence="5 6" key="1">
    <citation type="submission" date="2015-07" db="EMBL/GenBank/DDBJ databases">
        <title>Complete genome sequence of Mycobacterium goodii X7B, a facultative thermophilic biodesulfurizing bacterium.</title>
        <authorList>
            <person name="Yu B."/>
            <person name="Li F."/>
            <person name="Xu P."/>
        </authorList>
    </citation>
    <scope>NUCLEOTIDE SEQUENCE [LARGE SCALE GENOMIC DNA]</scope>
    <source>
        <strain evidence="5 6">X7B</strain>
    </source>
</reference>
<evidence type="ECO:0000256" key="3">
    <source>
        <dbReference type="ARBA" id="ARBA00023163"/>
    </source>
</evidence>
<dbReference type="Pfam" id="PF01638">
    <property type="entry name" value="HxlR"/>
    <property type="match status" value="1"/>
</dbReference>
<dbReference type="PROSITE" id="PS51118">
    <property type="entry name" value="HTH_HXLR"/>
    <property type="match status" value="1"/>
</dbReference>
<keyword evidence="1" id="KW-0805">Transcription regulation</keyword>
<name>A0A0K0X9Y5_MYCGD</name>
<dbReference type="KEGG" id="mgo:AFA91_22685"/>
<dbReference type="Proteomes" id="UP000062255">
    <property type="component" value="Chromosome"/>
</dbReference>
<dbReference type="InterPro" id="IPR002577">
    <property type="entry name" value="HTH_HxlR"/>
</dbReference>
<dbReference type="EMBL" id="CP012150">
    <property type="protein sequence ID" value="AKS34234.1"/>
    <property type="molecule type" value="Genomic_DNA"/>
</dbReference>
<dbReference type="PATRIC" id="fig|134601.6.peg.4685"/>
<protein>
    <submittedName>
        <fullName evidence="5">HxlR family transcriptional regulator</fullName>
    </submittedName>
</protein>
<keyword evidence="2" id="KW-0238">DNA-binding</keyword>
<dbReference type="STRING" id="134601.AFA91_22685"/>
<evidence type="ECO:0000256" key="2">
    <source>
        <dbReference type="ARBA" id="ARBA00023125"/>
    </source>
</evidence>
<dbReference type="Gene3D" id="1.10.10.10">
    <property type="entry name" value="Winged helix-like DNA-binding domain superfamily/Winged helix DNA-binding domain"/>
    <property type="match status" value="1"/>
</dbReference>
<proteinExistence type="predicted"/>
<evidence type="ECO:0000313" key="5">
    <source>
        <dbReference type="EMBL" id="AKS34234.1"/>
    </source>
</evidence>
<evidence type="ECO:0000256" key="1">
    <source>
        <dbReference type="ARBA" id="ARBA00023015"/>
    </source>
</evidence>
<feature type="domain" description="HTH hxlR-type" evidence="4">
    <location>
        <begin position="12"/>
        <end position="110"/>
    </location>
</feature>